<reference evidence="2 3" key="1">
    <citation type="submission" date="2015-08" db="EMBL/GenBank/DDBJ databases">
        <title>Genome sequencing of Penicillium nordicum.</title>
        <authorList>
            <person name="Nguyen H.D."/>
            <person name="Seifert K.A."/>
        </authorList>
    </citation>
    <scope>NUCLEOTIDE SEQUENCE [LARGE SCALE GENOMIC DNA]</scope>
    <source>
        <strain evidence="2 3">DAOMC 185683</strain>
    </source>
</reference>
<sequence length="76" mass="8912">MLIYVVHLYKHENSISPTSENFIIRGTFISIIRQLPVPIIKYPTGLNSKFVRQTLPHPHPKRKMNARPRIHDRKVA</sequence>
<organism evidence="2 3">
    <name type="scientific">Penicillium nordicum</name>
    <dbReference type="NCBI Taxonomy" id="229535"/>
    <lineage>
        <taxon>Eukaryota</taxon>
        <taxon>Fungi</taxon>
        <taxon>Dikarya</taxon>
        <taxon>Ascomycota</taxon>
        <taxon>Pezizomycotina</taxon>
        <taxon>Eurotiomycetes</taxon>
        <taxon>Eurotiomycetidae</taxon>
        <taxon>Eurotiales</taxon>
        <taxon>Aspergillaceae</taxon>
        <taxon>Penicillium</taxon>
    </lineage>
</organism>
<comment type="caution">
    <text evidence="2">The sequence shown here is derived from an EMBL/GenBank/DDBJ whole genome shotgun (WGS) entry which is preliminary data.</text>
</comment>
<gene>
    <name evidence="2" type="ORF">ACN38_g8470</name>
</gene>
<feature type="compositionally biased region" description="Basic residues" evidence="1">
    <location>
        <begin position="58"/>
        <end position="76"/>
    </location>
</feature>
<keyword evidence="3" id="KW-1185">Reference proteome</keyword>
<dbReference type="EMBL" id="LHQQ01000155">
    <property type="protein sequence ID" value="KOS40668.1"/>
    <property type="molecule type" value="Genomic_DNA"/>
</dbReference>
<evidence type="ECO:0000313" key="2">
    <source>
        <dbReference type="EMBL" id="KOS40668.1"/>
    </source>
</evidence>
<dbReference type="Proteomes" id="UP000037696">
    <property type="component" value="Unassembled WGS sequence"/>
</dbReference>
<protein>
    <submittedName>
        <fullName evidence="2">Uncharacterized protein</fullName>
    </submittedName>
</protein>
<feature type="region of interest" description="Disordered" evidence="1">
    <location>
        <begin position="52"/>
        <end position="76"/>
    </location>
</feature>
<dbReference type="AlphaFoldDB" id="A0A0M8NX52"/>
<name>A0A0M8NX52_9EURO</name>
<dbReference type="OrthoDB" id="10453049at2759"/>
<evidence type="ECO:0000256" key="1">
    <source>
        <dbReference type="SAM" id="MobiDB-lite"/>
    </source>
</evidence>
<proteinExistence type="predicted"/>
<evidence type="ECO:0000313" key="3">
    <source>
        <dbReference type="Proteomes" id="UP000037696"/>
    </source>
</evidence>
<accession>A0A0M8NX52</accession>